<evidence type="ECO:0000259" key="1">
    <source>
        <dbReference type="Pfam" id="PF01551"/>
    </source>
</evidence>
<dbReference type="InterPro" id="IPR016047">
    <property type="entry name" value="M23ase_b-sheet_dom"/>
</dbReference>
<dbReference type="PANTHER" id="PTHR21666:SF270">
    <property type="entry name" value="MUREIN HYDROLASE ACTIVATOR ENVC"/>
    <property type="match status" value="1"/>
</dbReference>
<evidence type="ECO:0000313" key="2">
    <source>
        <dbReference type="EMBL" id="ACB85116.1"/>
    </source>
</evidence>
<organism evidence="2 3">
    <name type="scientific">Natranaerobius thermophilus (strain ATCC BAA-1301 / DSM 18059 / JW/NM-WN-LF)</name>
    <dbReference type="NCBI Taxonomy" id="457570"/>
    <lineage>
        <taxon>Bacteria</taxon>
        <taxon>Bacillati</taxon>
        <taxon>Bacillota</taxon>
        <taxon>Clostridia</taxon>
        <taxon>Natranaerobiales</taxon>
        <taxon>Natranaerobiaceae</taxon>
        <taxon>Natranaerobius</taxon>
    </lineage>
</organism>
<name>B2A414_NATTJ</name>
<dbReference type="OrthoDB" id="9809488at2"/>
<dbReference type="Proteomes" id="UP000001683">
    <property type="component" value="Chromosome"/>
</dbReference>
<dbReference type="InterPro" id="IPR050570">
    <property type="entry name" value="Cell_wall_metabolism_enzyme"/>
</dbReference>
<dbReference type="RefSeq" id="WP_012447986.1">
    <property type="nucleotide sequence ID" value="NC_010718.1"/>
</dbReference>
<proteinExistence type="predicted"/>
<dbReference type="PANTHER" id="PTHR21666">
    <property type="entry name" value="PEPTIDASE-RELATED"/>
    <property type="match status" value="1"/>
</dbReference>
<dbReference type="SUPFAM" id="SSF51261">
    <property type="entry name" value="Duplicated hybrid motif"/>
    <property type="match status" value="1"/>
</dbReference>
<sequence length="362" mass="41377">MKVSVIPSNYIINVTKEVNSQIESDFLLRAVKVKNNLEESVRLINISFTAIVDGRPVKKIVYSEEMIKNNASELKKSLEKIQNIGSLLILGTTNFWEYEILSETSKLEPNQETGILLEHFKILDKEAVDKCILEIFYKNMNDKENKITNEILVQKYHNNYEYILPVKGSWVVTNNYNDIYSHRRTLSQEFALDFIQMNSDFVLTTNGNTSNKNYSCYGEEVYAIADGEVVDCFADFPENPPGFGSRLDKEKWSELEYKHGFVTSMLGNYITIKHGRNEYSLYAHLIPRSLKVTTRDKVHQGDIIGEIGNSGNSDAPHLHFQLMSGSDFLTARGLPCTFTNIKDMVGEDISFLDENNKIIYTV</sequence>
<reference evidence="2 3" key="1">
    <citation type="submission" date="2008-04" db="EMBL/GenBank/DDBJ databases">
        <title>Complete sequence of chromosome of Natranaerobius thermophilus JW/NM-WN-LF.</title>
        <authorList>
            <consortium name="US DOE Joint Genome Institute"/>
            <person name="Copeland A."/>
            <person name="Lucas S."/>
            <person name="Lapidus A."/>
            <person name="Glavina del Rio T."/>
            <person name="Dalin E."/>
            <person name="Tice H."/>
            <person name="Bruce D."/>
            <person name="Goodwin L."/>
            <person name="Pitluck S."/>
            <person name="Chertkov O."/>
            <person name="Brettin T."/>
            <person name="Detter J.C."/>
            <person name="Han C."/>
            <person name="Kuske C.R."/>
            <person name="Schmutz J."/>
            <person name="Larimer F."/>
            <person name="Land M."/>
            <person name="Hauser L."/>
            <person name="Kyrpides N."/>
            <person name="Lykidis A."/>
            <person name="Mesbah N.M."/>
            <person name="Wiegel J."/>
        </authorList>
    </citation>
    <scope>NUCLEOTIDE SEQUENCE [LARGE SCALE GENOMIC DNA]</scope>
    <source>
        <strain evidence="3">ATCC BAA-1301 / DSM 18059 / JW/NM-WN-LF</strain>
    </source>
</reference>
<dbReference type="STRING" id="457570.Nther_1538"/>
<dbReference type="HOGENOM" id="CLU_764682_0_0_9"/>
<dbReference type="Gene3D" id="2.70.70.10">
    <property type="entry name" value="Glucose Permease (Domain IIA)"/>
    <property type="match status" value="1"/>
</dbReference>
<gene>
    <name evidence="2" type="ordered locus">Nther_1538</name>
</gene>
<dbReference type="InterPro" id="IPR011055">
    <property type="entry name" value="Dup_hybrid_motif"/>
</dbReference>
<dbReference type="EMBL" id="CP001034">
    <property type="protein sequence ID" value="ACB85116.1"/>
    <property type="molecule type" value="Genomic_DNA"/>
</dbReference>
<dbReference type="Pfam" id="PF01551">
    <property type="entry name" value="Peptidase_M23"/>
    <property type="match status" value="1"/>
</dbReference>
<reference evidence="2 3" key="2">
    <citation type="journal article" date="2011" name="J. Bacteriol.">
        <title>Complete genome sequence of the anaerobic, halophilic alkalithermophile Natranaerobius thermophilus JW/NM-WN-LF.</title>
        <authorList>
            <person name="Zhao B."/>
            <person name="Mesbah N.M."/>
            <person name="Dalin E."/>
            <person name="Goodwin L."/>
            <person name="Nolan M."/>
            <person name="Pitluck S."/>
            <person name="Chertkov O."/>
            <person name="Brettin T.S."/>
            <person name="Han J."/>
            <person name="Larimer F.W."/>
            <person name="Land M.L."/>
            <person name="Hauser L."/>
            <person name="Kyrpides N."/>
            <person name="Wiegel J."/>
        </authorList>
    </citation>
    <scope>NUCLEOTIDE SEQUENCE [LARGE SCALE GENOMIC DNA]</scope>
    <source>
        <strain evidence="3">ATCC BAA-1301 / DSM 18059 / JW/NM-WN-LF</strain>
    </source>
</reference>
<dbReference type="GO" id="GO:0004222">
    <property type="term" value="F:metalloendopeptidase activity"/>
    <property type="evidence" value="ECO:0007669"/>
    <property type="project" value="TreeGrafter"/>
</dbReference>
<dbReference type="KEGG" id="nth:Nther_1538"/>
<dbReference type="InParanoid" id="B2A414"/>
<dbReference type="CDD" id="cd12797">
    <property type="entry name" value="M23_peptidase"/>
    <property type="match status" value="1"/>
</dbReference>
<evidence type="ECO:0000313" key="3">
    <source>
        <dbReference type="Proteomes" id="UP000001683"/>
    </source>
</evidence>
<protein>
    <submittedName>
        <fullName evidence="2">Peptidase M23</fullName>
    </submittedName>
</protein>
<feature type="domain" description="M23ase beta-sheet core" evidence="1">
    <location>
        <begin position="218"/>
        <end position="325"/>
    </location>
</feature>
<dbReference type="AlphaFoldDB" id="B2A414"/>
<accession>B2A414</accession>
<dbReference type="eggNOG" id="COG0739">
    <property type="taxonomic scope" value="Bacteria"/>
</dbReference>
<keyword evidence="3" id="KW-1185">Reference proteome</keyword>